<evidence type="ECO:0000313" key="4">
    <source>
        <dbReference type="Proteomes" id="UP000320806"/>
    </source>
</evidence>
<dbReference type="NCBIfam" id="NF047352">
    <property type="entry name" value="P_loop_sacsin"/>
    <property type="match status" value="1"/>
</dbReference>
<dbReference type="Gene3D" id="3.30.565.10">
    <property type="entry name" value="Histidine kinase-like ATPase, C-terminal domain"/>
    <property type="match status" value="1"/>
</dbReference>
<evidence type="ECO:0000259" key="2">
    <source>
        <dbReference type="PROSITE" id="PS51194"/>
    </source>
</evidence>
<accession>A0A542ECN7</accession>
<dbReference type="InterPro" id="IPR014001">
    <property type="entry name" value="Helicase_ATP-bd"/>
</dbReference>
<dbReference type="Pfam" id="PF00271">
    <property type="entry name" value="Helicase_C"/>
    <property type="match status" value="1"/>
</dbReference>
<dbReference type="SUPFAM" id="SSF55874">
    <property type="entry name" value="ATPase domain of HSP90 chaperone/DNA topoisomerase II/histidine kinase"/>
    <property type="match status" value="1"/>
</dbReference>
<dbReference type="SMART" id="SM00490">
    <property type="entry name" value="HELICc"/>
    <property type="match status" value="1"/>
</dbReference>
<dbReference type="InterPro" id="IPR006935">
    <property type="entry name" value="Helicase/UvrB_N"/>
</dbReference>
<dbReference type="SUPFAM" id="SSF52540">
    <property type="entry name" value="P-loop containing nucleoside triphosphate hydrolases"/>
    <property type="match status" value="1"/>
</dbReference>
<dbReference type="InterPro" id="IPR036890">
    <property type="entry name" value="HATPase_C_sf"/>
</dbReference>
<dbReference type="GO" id="GO:0005829">
    <property type="term" value="C:cytosol"/>
    <property type="evidence" value="ECO:0007669"/>
    <property type="project" value="TreeGrafter"/>
</dbReference>
<dbReference type="GO" id="GO:0003677">
    <property type="term" value="F:DNA binding"/>
    <property type="evidence" value="ECO:0007669"/>
    <property type="project" value="InterPro"/>
</dbReference>
<keyword evidence="3" id="KW-0378">Hydrolase</keyword>
<dbReference type="InterPro" id="IPR050742">
    <property type="entry name" value="Helicase_Restrict-Modif_Enz"/>
</dbReference>
<reference evidence="3 4" key="1">
    <citation type="submission" date="2019-06" db="EMBL/GenBank/DDBJ databases">
        <title>Sequencing the genomes of 1000 actinobacteria strains.</title>
        <authorList>
            <person name="Klenk H.-P."/>
        </authorList>
    </citation>
    <scope>NUCLEOTIDE SEQUENCE [LARGE SCALE GENOMIC DNA]</scope>
    <source>
        <strain evidence="3 4">DSM 19828</strain>
    </source>
</reference>
<dbReference type="Proteomes" id="UP000320806">
    <property type="component" value="Unassembled WGS sequence"/>
</dbReference>
<dbReference type="Gene3D" id="3.40.50.300">
    <property type="entry name" value="P-loop containing nucleotide triphosphate hydrolases"/>
    <property type="match status" value="2"/>
</dbReference>
<dbReference type="SMART" id="SM00487">
    <property type="entry name" value="DEXDc"/>
    <property type="match status" value="1"/>
</dbReference>
<comment type="caution">
    <text evidence="3">The sequence shown here is derived from an EMBL/GenBank/DDBJ whole genome shotgun (WGS) entry which is preliminary data.</text>
</comment>
<feature type="domain" description="Helicase C-terminal" evidence="2">
    <location>
        <begin position="1398"/>
        <end position="1536"/>
    </location>
</feature>
<name>A0A542ECN7_9MICO</name>
<sequence>MQDWIGLDGAIAAAVEEQSRRLIDTYRTDPKRLEEDANTERSISEGAYAQRQLFELLQNAADAMRSGDGRCEVILTDHTLYVANSGEPLSVHGVETLMAAHLSGKRDEQIGRFGLGFKSVLAVTDSPKIFSRSGSLGFDREWSKSELSRVVSGRSHYPVARLARALDPHGARRDDPVLDKLMGWATTVVVLPRLTNREVIAKSIKDFPAEFLLFSGHVSRLDLEDRSGGAARRVTADRGTDGLIRLDDAGKRSSWSVVTRTHLPSAAALRDGGYQAARESVQVSWAAPVEGVNQRIGSFWAFFPTAELTTLSGIVNAPWKLADDRERLLAGAFNDEILTEVLPGLVSSALSSVARPDAPGAAVDVLPARGKESRGHADDIINGPVYKAVGAGQCIPNMEGQLRHPTRVKLHPSDVTAEELAAWADACTDPDAWAHHSLQSAERRSKVSRLLALHNRGAVDLKEWVEHIAKTGGVDGSAAAVRILASVVKRDPSQRSVAVGARVLLLEDGMLAPPRPGQVFLPGGNAASGQMIIDQVLAADAGVERALRTLGIEIFDDAGELRNELSAPRVDWARVWTSARRLEQGEAERIFREVLGRELPTRLQVRTVAGTWKSPGQVFLPGAVIPADGSRDANFVVDHRFHQQDLVLLSALGLVEQPHRIADAPAEPWRSARAADARDQYRKQVQQPRLPDENIEIDRGRVLWPLEFFGDLSAEGRAVLTRIALRELDGDEKWRLARAGGGKSFSVVDPTWFRLAKFGVFETVAGLMSVSNTLVRPDEDIDERDQRCLPYATWPVSDRHAELLRMKSDPEDLDDQAWQTMLDRATGWEPPRRFHLYAWAAYSGVPAPARIKVDRGRGHAEVPPSDVAVTADETVHRQLVEADIPVVLSASENDAACLVESWGLDVGDDLLTQTVSRDASGEQYRLLDRFPPLANMLDLEWHDLDVQPCSRIELLTRIPNKGEVSSPLTSRLEDGVLYTTAIEDRDVLLEVGRATGDGIKPHVVLKRMEDQRLSKLRATIAETEDLHEKLVLAIGADELRSSIPAPALEAMRSSLGRELEDVEIARLSIAVDGYAVLENHARGLRQNKLDPPAMWAGRSTARAWVRDLCFPAEFAGFAGSPRDAEVEIEGPPTLGPLHDYQGKIAQRIQRLFTAPVRVNRGMVSLPTGAGKTRVAVQAVVEYMADVDHDVRVVWLAETDELCEQAVQTWATIWRQFGRPGTALNVSRLWSTNDTNERDGLQVVVATDSKLSSIIDRDDWRETYGWLRNPALIVVDEAHKSVGPQYTRILAALGGTVRVAEMETPLLGLTATPFRGFNQRETETLVRRYDRRLDEGVFPDDDPYPTLQRMGVLAAIRQIELAGSDITLTADEIAEADKFRRLSARVEGRLGEDEKRNNTIVDSLAELPADSRALVFATSVENAKVLAALLSYRGVEARAVSGQTSSSARRQYVEDFKAGRVRVLTNYNVFTEGFDVPAVDAVYITRPTFSPNVYQQMIGRGLRGPLNGGSEDVLIVNVADNLTNYGGEFAFKHFDHLWKADGA</sequence>
<dbReference type="EMBL" id="VFMO01000001">
    <property type="protein sequence ID" value="TQJ13075.1"/>
    <property type="molecule type" value="Genomic_DNA"/>
</dbReference>
<keyword evidence="4" id="KW-1185">Reference proteome</keyword>
<dbReference type="PANTHER" id="PTHR47396:SF1">
    <property type="entry name" value="ATP-DEPENDENT HELICASE IRC3-RELATED"/>
    <property type="match status" value="1"/>
</dbReference>
<keyword evidence="3" id="KW-0067">ATP-binding</keyword>
<keyword evidence="3" id="KW-0547">Nucleotide-binding</keyword>
<proteinExistence type="predicted"/>
<dbReference type="RefSeq" id="WP_170221653.1">
    <property type="nucleotide sequence ID" value="NZ_BAABCI010000040.1"/>
</dbReference>
<keyword evidence="3" id="KW-0347">Helicase</keyword>
<dbReference type="PROSITE" id="PS51192">
    <property type="entry name" value="HELICASE_ATP_BIND_1"/>
    <property type="match status" value="1"/>
</dbReference>
<dbReference type="PANTHER" id="PTHR47396">
    <property type="entry name" value="TYPE I RESTRICTION ENZYME ECOKI R PROTEIN"/>
    <property type="match status" value="1"/>
</dbReference>
<dbReference type="GO" id="GO:0016787">
    <property type="term" value="F:hydrolase activity"/>
    <property type="evidence" value="ECO:0007669"/>
    <property type="project" value="InterPro"/>
</dbReference>
<dbReference type="InterPro" id="IPR001650">
    <property type="entry name" value="Helicase_C-like"/>
</dbReference>
<dbReference type="PROSITE" id="PS51194">
    <property type="entry name" value="HELICASE_CTER"/>
    <property type="match status" value="1"/>
</dbReference>
<evidence type="ECO:0000259" key="1">
    <source>
        <dbReference type="PROSITE" id="PS51192"/>
    </source>
</evidence>
<organism evidence="3 4">
    <name type="scientific">Yimella lutea</name>
    <dbReference type="NCBI Taxonomy" id="587872"/>
    <lineage>
        <taxon>Bacteria</taxon>
        <taxon>Bacillati</taxon>
        <taxon>Actinomycetota</taxon>
        <taxon>Actinomycetes</taxon>
        <taxon>Micrococcales</taxon>
        <taxon>Dermacoccaceae</taxon>
        <taxon>Yimella</taxon>
    </lineage>
</organism>
<feature type="domain" description="Helicase ATP-binding" evidence="1">
    <location>
        <begin position="1152"/>
        <end position="1330"/>
    </location>
</feature>
<dbReference type="GO" id="GO:0005524">
    <property type="term" value="F:ATP binding"/>
    <property type="evidence" value="ECO:0007669"/>
    <property type="project" value="InterPro"/>
</dbReference>
<dbReference type="InterPro" id="IPR027417">
    <property type="entry name" value="P-loop_NTPase"/>
</dbReference>
<evidence type="ECO:0000313" key="3">
    <source>
        <dbReference type="EMBL" id="TQJ13075.1"/>
    </source>
</evidence>
<gene>
    <name evidence="3" type="ORF">FB459_0470</name>
</gene>
<dbReference type="GO" id="GO:0004386">
    <property type="term" value="F:helicase activity"/>
    <property type="evidence" value="ECO:0007669"/>
    <property type="project" value="UniProtKB-KW"/>
</dbReference>
<protein>
    <submittedName>
        <fullName evidence="3">Superfamily II DNA or RNA helicase</fullName>
    </submittedName>
</protein>
<dbReference type="Pfam" id="PF04851">
    <property type="entry name" value="ResIII"/>
    <property type="match status" value="1"/>
</dbReference>